<sequence>MRQAQPGLDPETYGSAAECLLAARLPWWFGPQKFTACERRQTQLSPNMHDKQVYRKLKPGSLVPYHRLWSDHVLDQVAAGKAVIIGDRTTLLYHASEVLHRYPNHEFYMGKERLFSHPLVIY</sequence>
<organism evidence="1 2">
    <name type="scientific">Rhipicephalus microplus</name>
    <name type="common">Cattle tick</name>
    <name type="synonym">Boophilus microplus</name>
    <dbReference type="NCBI Taxonomy" id="6941"/>
    <lineage>
        <taxon>Eukaryota</taxon>
        <taxon>Metazoa</taxon>
        <taxon>Ecdysozoa</taxon>
        <taxon>Arthropoda</taxon>
        <taxon>Chelicerata</taxon>
        <taxon>Arachnida</taxon>
        <taxon>Acari</taxon>
        <taxon>Parasitiformes</taxon>
        <taxon>Ixodida</taxon>
        <taxon>Ixodoidea</taxon>
        <taxon>Ixodidae</taxon>
        <taxon>Rhipicephalinae</taxon>
        <taxon>Rhipicephalus</taxon>
        <taxon>Boophilus</taxon>
    </lineage>
</organism>
<dbReference type="Proteomes" id="UP000821866">
    <property type="component" value="Unassembled WGS sequence"/>
</dbReference>
<dbReference type="EMBL" id="JABSTU010000326">
    <property type="protein sequence ID" value="KAH7996072.1"/>
    <property type="molecule type" value="Genomic_DNA"/>
</dbReference>
<keyword evidence="2" id="KW-1185">Reference proteome</keyword>
<dbReference type="AlphaFoldDB" id="A0A9J6D357"/>
<dbReference type="VEuPathDB" id="VectorBase:LOC119164924"/>
<reference evidence="1" key="2">
    <citation type="submission" date="2021-09" db="EMBL/GenBank/DDBJ databases">
        <authorList>
            <person name="Jia N."/>
            <person name="Wang J."/>
            <person name="Shi W."/>
            <person name="Du L."/>
            <person name="Sun Y."/>
            <person name="Zhan W."/>
            <person name="Jiang J."/>
            <person name="Wang Q."/>
            <person name="Zhang B."/>
            <person name="Ji P."/>
            <person name="Sakyi L.B."/>
            <person name="Cui X."/>
            <person name="Yuan T."/>
            <person name="Jiang B."/>
            <person name="Yang W."/>
            <person name="Lam T.T.-Y."/>
            <person name="Chang Q."/>
            <person name="Ding S."/>
            <person name="Wang X."/>
            <person name="Zhu J."/>
            <person name="Ruan X."/>
            <person name="Zhao L."/>
            <person name="Wei J."/>
            <person name="Que T."/>
            <person name="Du C."/>
            <person name="Cheng J."/>
            <person name="Dai P."/>
            <person name="Han X."/>
            <person name="Huang E."/>
            <person name="Gao Y."/>
            <person name="Liu J."/>
            <person name="Shao H."/>
            <person name="Ye R."/>
            <person name="Li L."/>
            <person name="Wei W."/>
            <person name="Wang X."/>
            <person name="Wang C."/>
            <person name="Huo Q."/>
            <person name="Li W."/>
            <person name="Guo W."/>
            <person name="Chen H."/>
            <person name="Chen S."/>
            <person name="Zhou L."/>
            <person name="Zhou L."/>
            <person name="Ni X."/>
            <person name="Tian J."/>
            <person name="Zhou Y."/>
            <person name="Sheng Y."/>
            <person name="Liu T."/>
            <person name="Pan Y."/>
            <person name="Xia L."/>
            <person name="Li J."/>
            <person name="Zhao F."/>
            <person name="Cao W."/>
        </authorList>
    </citation>
    <scope>NUCLEOTIDE SEQUENCE</scope>
    <source>
        <strain evidence="1">Rmic-2018</strain>
        <tissue evidence="1">Larvae</tissue>
    </source>
</reference>
<reference evidence="1" key="1">
    <citation type="journal article" date="2020" name="Cell">
        <title>Large-Scale Comparative Analyses of Tick Genomes Elucidate Their Genetic Diversity and Vector Capacities.</title>
        <authorList>
            <consortium name="Tick Genome and Microbiome Consortium (TIGMIC)"/>
            <person name="Jia N."/>
            <person name="Wang J."/>
            <person name="Shi W."/>
            <person name="Du L."/>
            <person name="Sun Y."/>
            <person name="Zhan W."/>
            <person name="Jiang J.F."/>
            <person name="Wang Q."/>
            <person name="Zhang B."/>
            <person name="Ji P."/>
            <person name="Bell-Sakyi L."/>
            <person name="Cui X.M."/>
            <person name="Yuan T.T."/>
            <person name="Jiang B.G."/>
            <person name="Yang W.F."/>
            <person name="Lam T.T."/>
            <person name="Chang Q.C."/>
            <person name="Ding S.J."/>
            <person name="Wang X.J."/>
            <person name="Zhu J.G."/>
            <person name="Ruan X.D."/>
            <person name="Zhao L."/>
            <person name="Wei J.T."/>
            <person name="Ye R.Z."/>
            <person name="Que T.C."/>
            <person name="Du C.H."/>
            <person name="Zhou Y.H."/>
            <person name="Cheng J.X."/>
            <person name="Dai P.F."/>
            <person name="Guo W.B."/>
            <person name="Han X.H."/>
            <person name="Huang E.J."/>
            <person name="Li L.F."/>
            <person name="Wei W."/>
            <person name="Gao Y.C."/>
            <person name="Liu J.Z."/>
            <person name="Shao H.Z."/>
            <person name="Wang X."/>
            <person name="Wang C.C."/>
            <person name="Yang T.C."/>
            <person name="Huo Q.B."/>
            <person name="Li W."/>
            <person name="Chen H.Y."/>
            <person name="Chen S.E."/>
            <person name="Zhou L.G."/>
            <person name="Ni X.B."/>
            <person name="Tian J.H."/>
            <person name="Sheng Y."/>
            <person name="Liu T."/>
            <person name="Pan Y.S."/>
            <person name="Xia L.Y."/>
            <person name="Li J."/>
            <person name="Zhao F."/>
            <person name="Cao W.C."/>
        </authorList>
    </citation>
    <scope>NUCLEOTIDE SEQUENCE</scope>
    <source>
        <strain evidence="1">Rmic-2018</strain>
    </source>
</reference>
<gene>
    <name evidence="1" type="ORF">HPB51_026417</name>
</gene>
<evidence type="ECO:0000313" key="2">
    <source>
        <dbReference type="Proteomes" id="UP000821866"/>
    </source>
</evidence>
<protein>
    <submittedName>
        <fullName evidence="1">Uncharacterized protein</fullName>
    </submittedName>
</protein>
<comment type="caution">
    <text evidence="1">The sequence shown here is derived from an EMBL/GenBank/DDBJ whole genome shotgun (WGS) entry which is preliminary data.</text>
</comment>
<accession>A0A9J6D357</accession>
<name>A0A9J6D357_RHIMP</name>
<proteinExistence type="predicted"/>
<evidence type="ECO:0000313" key="1">
    <source>
        <dbReference type="EMBL" id="KAH7996072.1"/>
    </source>
</evidence>